<dbReference type="OrthoDB" id="1717367at2759"/>
<evidence type="ECO:0000256" key="1">
    <source>
        <dbReference type="SAM" id="MobiDB-lite"/>
    </source>
</evidence>
<dbReference type="AlphaFoldDB" id="A0A8K0GRB7"/>
<dbReference type="EMBL" id="VOIH02000009">
    <property type="protein sequence ID" value="KAF3438552.1"/>
    <property type="molecule type" value="Genomic_DNA"/>
</dbReference>
<dbReference type="PANTHER" id="PTHR34539:SF15">
    <property type="match status" value="1"/>
</dbReference>
<comment type="caution">
    <text evidence="2">The sequence shown here is derived from an EMBL/GenBank/DDBJ whole genome shotgun (WGS) entry which is preliminary data.</text>
</comment>
<name>A0A8K0GRB7_9ROSA</name>
<feature type="compositionally biased region" description="Basic and acidic residues" evidence="1">
    <location>
        <begin position="39"/>
        <end position="48"/>
    </location>
</feature>
<sequence>MENSENKKRARDDPEGSDTDSPKSKLTRVDSDSSTDDASESRLTRVDSDDSVSNSLGPSHVRFDSGESGLDSPEARLIQDDFLNILDETDNVADTDRDPAIQGLDSVIRSFEEEMHVPAPAPAVMGMMSDSGESQPELGYLLEASDDELGLPPTTATGDDVKIEAIDFEKTCSEAVGMDGMLGFEDEVPSYDPYVFGVGAGSNCNDNNGIDEYVALGGLFDYYDESCENGSVSEVAWRSESLPAL</sequence>
<reference evidence="2" key="1">
    <citation type="submission" date="2020-03" db="EMBL/GenBank/DDBJ databases">
        <title>A high-quality chromosome-level genome assembly of a woody plant with both climbing and erect habits, Rhamnella rubrinervis.</title>
        <authorList>
            <person name="Lu Z."/>
            <person name="Yang Y."/>
            <person name="Zhu X."/>
            <person name="Sun Y."/>
        </authorList>
    </citation>
    <scope>NUCLEOTIDE SEQUENCE</scope>
    <source>
        <strain evidence="2">BYM</strain>
        <tissue evidence="2">Leaf</tissue>
    </source>
</reference>
<gene>
    <name evidence="2" type="ORF">FNV43_RR21315</name>
</gene>
<proteinExistence type="predicted"/>
<protein>
    <submittedName>
        <fullName evidence="2">Uncharacterized protein</fullName>
    </submittedName>
</protein>
<keyword evidence="3" id="KW-1185">Reference proteome</keyword>
<dbReference type="PANTHER" id="PTHR34539">
    <property type="entry name" value="T6J4.11 PROTEIN"/>
    <property type="match status" value="1"/>
</dbReference>
<dbReference type="Proteomes" id="UP000796880">
    <property type="component" value="Unassembled WGS sequence"/>
</dbReference>
<evidence type="ECO:0000313" key="3">
    <source>
        <dbReference type="Proteomes" id="UP000796880"/>
    </source>
</evidence>
<accession>A0A8K0GRB7</accession>
<feature type="compositionally biased region" description="Basic and acidic residues" evidence="1">
    <location>
        <begin position="1"/>
        <end position="31"/>
    </location>
</feature>
<evidence type="ECO:0000313" key="2">
    <source>
        <dbReference type="EMBL" id="KAF3438552.1"/>
    </source>
</evidence>
<feature type="region of interest" description="Disordered" evidence="1">
    <location>
        <begin position="1"/>
        <end position="75"/>
    </location>
</feature>
<organism evidence="2 3">
    <name type="scientific">Rhamnella rubrinervis</name>
    <dbReference type="NCBI Taxonomy" id="2594499"/>
    <lineage>
        <taxon>Eukaryota</taxon>
        <taxon>Viridiplantae</taxon>
        <taxon>Streptophyta</taxon>
        <taxon>Embryophyta</taxon>
        <taxon>Tracheophyta</taxon>
        <taxon>Spermatophyta</taxon>
        <taxon>Magnoliopsida</taxon>
        <taxon>eudicotyledons</taxon>
        <taxon>Gunneridae</taxon>
        <taxon>Pentapetalae</taxon>
        <taxon>rosids</taxon>
        <taxon>fabids</taxon>
        <taxon>Rosales</taxon>
        <taxon>Rhamnaceae</taxon>
        <taxon>rhamnoid group</taxon>
        <taxon>Rhamneae</taxon>
        <taxon>Rhamnella</taxon>
    </lineage>
</organism>